<dbReference type="AlphaFoldDB" id="A0A2A9CTW3"/>
<keyword evidence="3" id="KW-1185">Reference proteome</keyword>
<dbReference type="OrthoDB" id="4871889at2"/>
<gene>
    <name evidence="2" type="ORF">ATK74_2441</name>
</gene>
<proteinExistence type="predicted"/>
<feature type="region of interest" description="Disordered" evidence="1">
    <location>
        <begin position="70"/>
        <end position="162"/>
    </location>
</feature>
<name>A0A2A9CTW3_9ACTN</name>
<sequence>MIGNLWFALLAFVLGAGLTYLRMAGSATRQVAKPVPRRLVMGGLIPGVVDPPQDALPSDVGPEWQIRVGSAASAPSAATPDDAPPAESAEVEADPAPAVDADAPALPPLEPPWPVEDDAARDETPAEAPVPDGEQPAADPASAAEPSVETEPSVAVTTEPSAPLERKIAAGATDEPPTSSWWAAAFDRGDPGPYPGPLRYASAWPPVGSRVLDVDDEFAAAWGAGAAASAASAALFGTAGHAASAAEPVESLAPEKIKGNRDSMLYHTPDSPWYARTKAEAWFATEDEAQAAGFARWDSRTRGRQG</sequence>
<reference evidence="2 3" key="1">
    <citation type="submission" date="2017-10" db="EMBL/GenBank/DDBJ databases">
        <title>Sequencing the genomes of 1000 actinobacteria strains.</title>
        <authorList>
            <person name="Klenk H.-P."/>
        </authorList>
    </citation>
    <scope>NUCLEOTIDE SEQUENCE [LARGE SCALE GENOMIC DNA]</scope>
    <source>
        <strain evidence="2 3">DSM 15597</strain>
    </source>
</reference>
<organism evidence="2 3">
    <name type="scientific">Propionicimonas paludicola</name>
    <dbReference type="NCBI Taxonomy" id="185243"/>
    <lineage>
        <taxon>Bacteria</taxon>
        <taxon>Bacillati</taxon>
        <taxon>Actinomycetota</taxon>
        <taxon>Actinomycetes</taxon>
        <taxon>Propionibacteriales</taxon>
        <taxon>Nocardioidaceae</taxon>
        <taxon>Propionicimonas</taxon>
    </lineage>
</organism>
<comment type="caution">
    <text evidence="2">The sequence shown here is derived from an EMBL/GenBank/DDBJ whole genome shotgun (WGS) entry which is preliminary data.</text>
</comment>
<feature type="compositionally biased region" description="Low complexity" evidence="1">
    <location>
        <begin position="136"/>
        <end position="147"/>
    </location>
</feature>
<evidence type="ECO:0000313" key="2">
    <source>
        <dbReference type="EMBL" id="PFG17864.1"/>
    </source>
</evidence>
<dbReference type="RefSeq" id="WP_098461263.1">
    <property type="nucleotide sequence ID" value="NZ_PDJC01000001.1"/>
</dbReference>
<protein>
    <submittedName>
        <fullName evidence="2">Uncharacterized protein</fullName>
    </submittedName>
</protein>
<dbReference type="Proteomes" id="UP000226079">
    <property type="component" value="Unassembled WGS sequence"/>
</dbReference>
<evidence type="ECO:0000313" key="3">
    <source>
        <dbReference type="Proteomes" id="UP000226079"/>
    </source>
</evidence>
<feature type="compositionally biased region" description="Low complexity" evidence="1">
    <location>
        <begin position="71"/>
        <end position="104"/>
    </location>
</feature>
<dbReference type="EMBL" id="PDJC01000001">
    <property type="protein sequence ID" value="PFG17864.1"/>
    <property type="molecule type" value="Genomic_DNA"/>
</dbReference>
<accession>A0A2A9CTW3</accession>
<evidence type="ECO:0000256" key="1">
    <source>
        <dbReference type="SAM" id="MobiDB-lite"/>
    </source>
</evidence>
<feature type="compositionally biased region" description="Pro residues" evidence="1">
    <location>
        <begin position="105"/>
        <end position="114"/>
    </location>
</feature>